<dbReference type="InterPro" id="IPR036390">
    <property type="entry name" value="WH_DNA-bd_sf"/>
</dbReference>
<keyword evidence="4 7" id="KW-0238">DNA-binding</keyword>
<proteinExistence type="inferred from homology"/>
<dbReference type="GO" id="GO:0003677">
    <property type="term" value="F:DNA binding"/>
    <property type="evidence" value="ECO:0007669"/>
    <property type="project" value="UniProtKB-KW"/>
</dbReference>
<evidence type="ECO:0000313" key="8">
    <source>
        <dbReference type="Proteomes" id="UP000320593"/>
    </source>
</evidence>
<organism evidence="7 8">
    <name type="scientific">Roseibium hamelinense</name>
    <dbReference type="NCBI Taxonomy" id="150831"/>
    <lineage>
        <taxon>Bacteria</taxon>
        <taxon>Pseudomonadati</taxon>
        <taxon>Pseudomonadota</taxon>
        <taxon>Alphaproteobacteria</taxon>
        <taxon>Hyphomicrobiales</taxon>
        <taxon>Stappiaceae</taxon>
        <taxon>Roseibium</taxon>
    </lineage>
</organism>
<dbReference type="Pfam" id="PF00126">
    <property type="entry name" value="HTH_1"/>
    <property type="match status" value="1"/>
</dbReference>
<dbReference type="Gene3D" id="3.40.190.10">
    <property type="entry name" value="Periplasmic binding protein-like II"/>
    <property type="match status" value="2"/>
</dbReference>
<evidence type="ECO:0000256" key="5">
    <source>
        <dbReference type="ARBA" id="ARBA00023163"/>
    </source>
</evidence>
<dbReference type="PROSITE" id="PS50931">
    <property type="entry name" value="HTH_LYSR"/>
    <property type="match status" value="1"/>
</dbReference>
<dbReference type="SUPFAM" id="SSF46785">
    <property type="entry name" value="Winged helix' DNA-binding domain"/>
    <property type="match status" value="1"/>
</dbReference>
<dbReference type="Gene3D" id="1.10.10.10">
    <property type="entry name" value="Winged helix-like DNA-binding domain superfamily/Winged helix DNA-binding domain"/>
    <property type="match status" value="1"/>
</dbReference>
<dbReference type="InterPro" id="IPR000847">
    <property type="entry name" value="LysR_HTH_N"/>
</dbReference>
<keyword evidence="3" id="KW-0805">Transcription regulation</keyword>
<evidence type="ECO:0000256" key="3">
    <source>
        <dbReference type="ARBA" id="ARBA00023015"/>
    </source>
</evidence>
<dbReference type="Proteomes" id="UP000320593">
    <property type="component" value="Unassembled WGS sequence"/>
</dbReference>
<dbReference type="InterPro" id="IPR037402">
    <property type="entry name" value="YidZ_PBP2"/>
</dbReference>
<dbReference type="OrthoDB" id="9815174at2"/>
<dbReference type="InterPro" id="IPR050389">
    <property type="entry name" value="LysR-type_TF"/>
</dbReference>
<evidence type="ECO:0000256" key="2">
    <source>
        <dbReference type="ARBA" id="ARBA00022458"/>
    </source>
</evidence>
<sequence>MFYILYMHQTNVKNVDLNLLKALDALLETESVSKAAVLVNLSQPAMSRALNRLQHALKDPLLVRSGRGMVLTPRAEALRAPVREALAQVSSVFTPKVFDPAKAQDHFRIMAPDYLAQTLLPPVLGQLVNLAPGVQIDIENLSASGVQQMCEGHISLGFGVVNDGPVLENVASQALFQDRQVCLMRKGHPLAAKTLSLEDYAGATHALLSITGKGGGRIDDILNEHGLKRTIALRVAHFMTISAVIAPTDLIITVPEMLAAQVMTEDLELVAPPKELGMPHFSVSQIWHQRFTKDPAHQWLRRMIKSACLVQS</sequence>
<evidence type="ECO:0000256" key="4">
    <source>
        <dbReference type="ARBA" id="ARBA00023125"/>
    </source>
</evidence>
<comment type="caution">
    <text evidence="7">The sequence shown here is derived from an EMBL/GenBank/DDBJ whole genome shotgun (WGS) entry which is preliminary data.</text>
</comment>
<dbReference type="PANTHER" id="PTHR30118:SF15">
    <property type="entry name" value="TRANSCRIPTIONAL REGULATORY PROTEIN"/>
    <property type="match status" value="1"/>
</dbReference>
<keyword evidence="8" id="KW-1185">Reference proteome</keyword>
<gene>
    <name evidence="7" type="ORF">JM93_04301</name>
</gene>
<accession>A0A562SF99</accession>
<dbReference type="InterPro" id="IPR036388">
    <property type="entry name" value="WH-like_DNA-bd_sf"/>
</dbReference>
<feature type="domain" description="HTH lysR-type" evidence="6">
    <location>
        <begin position="15"/>
        <end position="72"/>
    </location>
</feature>
<evidence type="ECO:0000256" key="1">
    <source>
        <dbReference type="ARBA" id="ARBA00009437"/>
    </source>
</evidence>
<keyword evidence="5" id="KW-0804">Transcription</keyword>
<name>A0A562SF99_9HYPH</name>
<dbReference type="CDD" id="cd08417">
    <property type="entry name" value="PBP2_Nitroaromatics_like"/>
    <property type="match status" value="1"/>
</dbReference>
<dbReference type="Pfam" id="PF03466">
    <property type="entry name" value="LysR_substrate"/>
    <property type="match status" value="1"/>
</dbReference>
<dbReference type="PANTHER" id="PTHR30118">
    <property type="entry name" value="HTH-TYPE TRANSCRIPTIONAL REGULATOR LEUO-RELATED"/>
    <property type="match status" value="1"/>
</dbReference>
<dbReference type="AlphaFoldDB" id="A0A562SF99"/>
<dbReference type="EMBL" id="VLLF01000013">
    <property type="protein sequence ID" value="TWI79952.1"/>
    <property type="molecule type" value="Genomic_DNA"/>
</dbReference>
<reference evidence="7 8" key="1">
    <citation type="submission" date="2019-07" db="EMBL/GenBank/DDBJ databases">
        <title>Genomic Encyclopedia of Archaeal and Bacterial Type Strains, Phase II (KMG-II): from individual species to whole genera.</title>
        <authorList>
            <person name="Goeker M."/>
        </authorList>
    </citation>
    <scope>NUCLEOTIDE SEQUENCE [LARGE SCALE GENOMIC DNA]</scope>
    <source>
        <strain evidence="7 8">ATCC BAA-252</strain>
    </source>
</reference>
<keyword evidence="2" id="KW-0536">Nodulation</keyword>
<protein>
    <submittedName>
        <fullName evidence="7">DNA-binding transcriptional LysR family regulator</fullName>
    </submittedName>
</protein>
<dbReference type="InterPro" id="IPR005119">
    <property type="entry name" value="LysR_subst-bd"/>
</dbReference>
<evidence type="ECO:0000259" key="6">
    <source>
        <dbReference type="PROSITE" id="PS50931"/>
    </source>
</evidence>
<dbReference type="SUPFAM" id="SSF53850">
    <property type="entry name" value="Periplasmic binding protein-like II"/>
    <property type="match status" value="1"/>
</dbReference>
<comment type="similarity">
    <text evidence="1">Belongs to the LysR transcriptional regulatory family.</text>
</comment>
<dbReference type="GO" id="GO:0003700">
    <property type="term" value="F:DNA-binding transcription factor activity"/>
    <property type="evidence" value="ECO:0007669"/>
    <property type="project" value="InterPro"/>
</dbReference>
<evidence type="ECO:0000313" key="7">
    <source>
        <dbReference type="EMBL" id="TWI79952.1"/>
    </source>
</evidence>
<dbReference type="PRINTS" id="PR00039">
    <property type="entry name" value="HTHLYSR"/>
</dbReference>